<sequence>MFLTSDGRIHAAGLEELGLLGNGQNRLSVHHRVPVATLLVGPSGLGRVTSIAASEHNSFAVLANGAVYGWGHADIGDGSAAARLSPAPVGSLDLQ</sequence>
<dbReference type="EMBL" id="CP011371">
    <property type="protein sequence ID" value="AKJ31856.1"/>
    <property type="molecule type" value="Genomic_DNA"/>
</dbReference>
<dbReference type="InterPro" id="IPR000408">
    <property type="entry name" value="Reg_chr_condens"/>
</dbReference>
<accession>A0A0G3BWW7</accession>
<protein>
    <submittedName>
        <fullName evidence="1">Uncharacterized protein</fullName>
    </submittedName>
</protein>
<gene>
    <name evidence="1" type="ORF">AAW51_5165</name>
</gene>
<dbReference type="AlphaFoldDB" id="A0A0G3BWW7"/>
<name>A0A0G3BWW7_9BURK</name>
<evidence type="ECO:0000313" key="1">
    <source>
        <dbReference type="EMBL" id="AKJ31856.1"/>
    </source>
</evidence>
<dbReference type="Gene3D" id="2.130.10.30">
    <property type="entry name" value="Regulator of chromosome condensation 1/beta-lactamase-inhibitor protein II"/>
    <property type="match status" value="1"/>
</dbReference>
<reference evidence="1 2" key="1">
    <citation type="submission" date="2015-05" db="EMBL/GenBank/DDBJ databases">
        <authorList>
            <person name="Tang B."/>
            <person name="Yu Y."/>
        </authorList>
    </citation>
    <scope>NUCLEOTIDE SEQUENCE [LARGE SCALE GENOMIC DNA]</scope>
    <source>
        <strain evidence="1 2">DSM 7029</strain>
    </source>
</reference>
<dbReference type="InterPro" id="IPR009091">
    <property type="entry name" value="RCC1/BLIP-II"/>
</dbReference>
<dbReference type="KEGG" id="pbh:AAW51_5165"/>
<dbReference type="SUPFAM" id="SSF50985">
    <property type="entry name" value="RCC1/BLIP-II"/>
    <property type="match status" value="1"/>
</dbReference>
<dbReference type="Proteomes" id="UP000035352">
    <property type="component" value="Chromosome"/>
</dbReference>
<dbReference type="Pfam" id="PF13540">
    <property type="entry name" value="RCC1_2"/>
    <property type="match status" value="1"/>
</dbReference>
<dbReference type="RefSeq" id="WP_169788080.1">
    <property type="nucleotide sequence ID" value="NZ_CP011371.1"/>
</dbReference>
<proteinExistence type="predicted"/>
<evidence type="ECO:0000313" key="2">
    <source>
        <dbReference type="Proteomes" id="UP000035352"/>
    </source>
</evidence>
<dbReference type="PROSITE" id="PS50012">
    <property type="entry name" value="RCC1_3"/>
    <property type="match status" value="1"/>
</dbReference>
<keyword evidence="2" id="KW-1185">Reference proteome</keyword>
<organism evidence="1 2">
    <name type="scientific">Caldimonas brevitalea</name>
    <dbReference type="NCBI Taxonomy" id="413882"/>
    <lineage>
        <taxon>Bacteria</taxon>
        <taxon>Pseudomonadati</taxon>
        <taxon>Pseudomonadota</taxon>
        <taxon>Betaproteobacteria</taxon>
        <taxon>Burkholderiales</taxon>
        <taxon>Sphaerotilaceae</taxon>
        <taxon>Caldimonas</taxon>
    </lineage>
</organism>
<dbReference type="STRING" id="413882.AAW51_5165"/>